<accession>A0ABR0TG44</accession>
<protein>
    <recommendedName>
        <fullName evidence="5">Fungal STAND N-terminal Goodbye domain-containing protein</fullName>
    </recommendedName>
</protein>
<reference evidence="3 4" key="1">
    <citation type="submission" date="2023-11" db="EMBL/GenBank/DDBJ databases">
        <title>Draft genome sequence and annotation of the polyextremotolerant black yeast-like fungus Aureobasidium pullulans NRRL 62042.</title>
        <authorList>
            <person name="Dielentheis-Frenken M.R.E."/>
            <person name="Wibberg D."/>
            <person name="Blank L.M."/>
            <person name="Tiso T."/>
        </authorList>
    </citation>
    <scope>NUCLEOTIDE SEQUENCE [LARGE SCALE GENOMIC DNA]</scope>
    <source>
        <strain evidence="3 4">NRRL 62042</strain>
    </source>
</reference>
<feature type="region of interest" description="Disordered" evidence="1">
    <location>
        <begin position="141"/>
        <end position="161"/>
    </location>
</feature>
<proteinExistence type="predicted"/>
<dbReference type="Proteomes" id="UP001341245">
    <property type="component" value="Unassembled WGS sequence"/>
</dbReference>
<feature type="compositionally biased region" description="Basic and acidic residues" evidence="1">
    <location>
        <begin position="141"/>
        <end position="158"/>
    </location>
</feature>
<keyword evidence="2" id="KW-0472">Membrane</keyword>
<organism evidence="3 4">
    <name type="scientific">Aureobasidium pullulans</name>
    <name type="common">Black yeast</name>
    <name type="synonym">Pullularia pullulans</name>
    <dbReference type="NCBI Taxonomy" id="5580"/>
    <lineage>
        <taxon>Eukaryota</taxon>
        <taxon>Fungi</taxon>
        <taxon>Dikarya</taxon>
        <taxon>Ascomycota</taxon>
        <taxon>Pezizomycotina</taxon>
        <taxon>Dothideomycetes</taxon>
        <taxon>Dothideomycetidae</taxon>
        <taxon>Dothideales</taxon>
        <taxon>Saccotheciaceae</taxon>
        <taxon>Aureobasidium</taxon>
    </lineage>
</organism>
<dbReference type="EMBL" id="JASGXD010000009">
    <property type="protein sequence ID" value="KAK6003390.1"/>
    <property type="molecule type" value="Genomic_DNA"/>
</dbReference>
<evidence type="ECO:0000256" key="2">
    <source>
        <dbReference type="SAM" id="Phobius"/>
    </source>
</evidence>
<gene>
    <name evidence="3" type="ORF">QM012_009161</name>
</gene>
<comment type="caution">
    <text evidence="3">The sequence shown here is derived from an EMBL/GenBank/DDBJ whole genome shotgun (WGS) entry which is preliminary data.</text>
</comment>
<keyword evidence="4" id="KW-1185">Reference proteome</keyword>
<feature type="transmembrane region" description="Helical" evidence="2">
    <location>
        <begin position="75"/>
        <end position="104"/>
    </location>
</feature>
<evidence type="ECO:0000256" key="1">
    <source>
        <dbReference type="SAM" id="MobiDB-lite"/>
    </source>
</evidence>
<evidence type="ECO:0008006" key="5">
    <source>
        <dbReference type="Google" id="ProtNLM"/>
    </source>
</evidence>
<keyword evidence="2" id="KW-0812">Transmembrane</keyword>
<keyword evidence="2" id="KW-1133">Transmembrane helix</keyword>
<name>A0ABR0TG44_AURPU</name>
<sequence length="278" mass="30715">MKDDSDAYKRMSESFITGTIKHLLKIRYMVDPFSALSAAHQTLIEKGIDKGASIAYEVVKADKAAEMLVKELGKAVLLITLSAAAGTISLPDIGAGLFAIVMYFQRKEREDLQKIRAEIAASMSQKLQAIRAAVTKRLEDRKDFEQDKTNSNDRKPEEQSDNLVATVRIRSNRLPVTVKVTRDNSVAVTEVLDKRCNNIPFALRRQLSQQDYADTYASSASIIDAAHSSNQPIEAEEEAEILTYVQLLVDASAPAQEEIPEEAGAGVVPVFRSKTWAQ</sequence>
<evidence type="ECO:0000313" key="4">
    <source>
        <dbReference type="Proteomes" id="UP001341245"/>
    </source>
</evidence>
<evidence type="ECO:0000313" key="3">
    <source>
        <dbReference type="EMBL" id="KAK6003390.1"/>
    </source>
</evidence>